<dbReference type="STRING" id="1348114.OM33_01000"/>
<evidence type="ECO:0000313" key="2">
    <source>
        <dbReference type="EMBL" id="AIY63892.1"/>
    </source>
</evidence>
<dbReference type="AlphaFoldDB" id="A0A0A7ECX9"/>
<dbReference type="PANTHER" id="PTHR10151">
    <property type="entry name" value="ECTONUCLEOTIDE PYROPHOSPHATASE/PHOSPHODIESTERASE"/>
    <property type="match status" value="1"/>
</dbReference>
<sequence length="402" mass="45191">MKKIAILFLVLINAFNTVAFAKEQTVVLISLDGFRWDYIEKHQAKNLAKIAKAGVRAERMMPVYPTKTFPNHISIITGLQPANHGIIDNRFCDKNRNECYSMGKGGKDSTWLNGMPLWNLAEMQGVKAATYFWPESDARFNGRTPSYFYHYSQHSDYQRRIDQIVEWLSLPEAQRPRFIASYFSIVDSMGHDHGPNAKQTFDAVQQVDALIAQLDKRLAQFDDLNINLVLVSDHGMSEVDPKQTIEINQLGISESDFVIKNSYTRVQLYKKPKSKVAISDIEKHLAEQAKGRYTVLDKATLAERGIKFGPRDADIIIETVAPKTFSFEGESKYLGTHGYAYTQEMGALFIAKGPAFKQNITLGEIPNLDVYPTIAKVMGLKLLSPVDSDGKSLAQALNKSVN</sequence>
<evidence type="ECO:0000313" key="3">
    <source>
        <dbReference type="Proteomes" id="UP000030341"/>
    </source>
</evidence>
<dbReference type="PANTHER" id="PTHR10151:SF120">
    <property type="entry name" value="BIS(5'-ADENOSYL)-TRIPHOSPHATASE"/>
    <property type="match status" value="1"/>
</dbReference>
<reference evidence="2 3" key="1">
    <citation type="submission" date="2014-11" db="EMBL/GenBank/DDBJ databases">
        <title>Complete Genome Sequence of Pseudoalteromonas sp. Strain OCN003 Isolated from Kaneohe Bay, Oahu, Hawaii.</title>
        <authorList>
            <person name="Beurmann S."/>
            <person name="Videau P."/>
            <person name="Ushijima B."/>
            <person name="Smith A.M."/>
            <person name="Aeby G.S."/>
            <person name="Callahan S.M."/>
            <person name="Belcaid M."/>
        </authorList>
    </citation>
    <scope>NUCLEOTIDE SEQUENCE [LARGE SCALE GENOMIC DNA]</scope>
    <source>
        <strain evidence="2 3">OCN003</strain>
    </source>
</reference>
<dbReference type="EMBL" id="CP009888">
    <property type="protein sequence ID" value="AIY63892.1"/>
    <property type="molecule type" value="Genomic_DNA"/>
</dbReference>
<proteinExistence type="predicted"/>
<dbReference type="Proteomes" id="UP000030341">
    <property type="component" value="Chromosome 1"/>
</dbReference>
<keyword evidence="3" id="KW-1185">Reference proteome</keyword>
<dbReference type="eggNOG" id="COG1524">
    <property type="taxonomic scope" value="Bacteria"/>
</dbReference>
<protein>
    <submittedName>
        <fullName evidence="2">Phosphodiesterase</fullName>
    </submittedName>
</protein>
<dbReference type="SUPFAM" id="SSF53649">
    <property type="entry name" value="Alkaline phosphatase-like"/>
    <property type="match status" value="1"/>
</dbReference>
<dbReference type="KEGG" id="pseo:OM33_01000"/>
<evidence type="ECO:0000256" key="1">
    <source>
        <dbReference type="SAM" id="SignalP"/>
    </source>
</evidence>
<dbReference type="GO" id="GO:0016787">
    <property type="term" value="F:hydrolase activity"/>
    <property type="evidence" value="ECO:0007669"/>
    <property type="project" value="UniProtKB-ARBA"/>
</dbReference>
<dbReference type="OrthoDB" id="9771966at2"/>
<feature type="chain" id="PRO_5002027901" evidence="1">
    <location>
        <begin position="22"/>
        <end position="402"/>
    </location>
</feature>
<dbReference type="Pfam" id="PF01663">
    <property type="entry name" value="Phosphodiest"/>
    <property type="match status" value="1"/>
</dbReference>
<dbReference type="CDD" id="cd16018">
    <property type="entry name" value="Enpp"/>
    <property type="match status" value="1"/>
</dbReference>
<dbReference type="InterPro" id="IPR002591">
    <property type="entry name" value="Phosphodiest/P_Trfase"/>
</dbReference>
<dbReference type="RefSeq" id="WP_038637571.1">
    <property type="nucleotide sequence ID" value="NZ_CP009888.1"/>
</dbReference>
<dbReference type="Gene3D" id="3.40.720.10">
    <property type="entry name" value="Alkaline Phosphatase, subunit A"/>
    <property type="match status" value="1"/>
</dbReference>
<dbReference type="HOGENOM" id="CLU_017594_1_1_6"/>
<organism evidence="2 3">
    <name type="scientific">Pseudoalteromonas piratica</name>
    <dbReference type="NCBI Taxonomy" id="1348114"/>
    <lineage>
        <taxon>Bacteria</taxon>
        <taxon>Pseudomonadati</taxon>
        <taxon>Pseudomonadota</taxon>
        <taxon>Gammaproteobacteria</taxon>
        <taxon>Alteromonadales</taxon>
        <taxon>Pseudoalteromonadaceae</taxon>
        <taxon>Pseudoalteromonas</taxon>
    </lineage>
</organism>
<keyword evidence="1" id="KW-0732">Signal</keyword>
<name>A0A0A7ECX9_9GAMM</name>
<dbReference type="Gene3D" id="3.30.1360.180">
    <property type="match status" value="1"/>
</dbReference>
<gene>
    <name evidence="2" type="ORF">OM33_01000</name>
</gene>
<feature type="signal peptide" evidence="1">
    <location>
        <begin position="1"/>
        <end position="21"/>
    </location>
</feature>
<accession>A0A0A7ECX9</accession>
<dbReference type="InterPro" id="IPR017850">
    <property type="entry name" value="Alkaline_phosphatase_core_sf"/>
</dbReference>